<keyword evidence="3 4" id="KW-0998">Cell outer membrane</keyword>
<dbReference type="InterPro" id="IPR026592">
    <property type="entry name" value="BamE"/>
</dbReference>
<comment type="function">
    <text evidence="4">Part of the outer membrane protein assembly complex, which is involved in assembly and insertion of beta-barrel proteins into the outer membrane.</text>
</comment>
<feature type="domain" description="Outer membrane protein assembly factor BamE" evidence="7">
    <location>
        <begin position="27"/>
        <end position="96"/>
    </location>
</feature>
<dbReference type="GO" id="GO:0051205">
    <property type="term" value="P:protein insertion into membrane"/>
    <property type="evidence" value="ECO:0007669"/>
    <property type="project" value="UniProtKB-UniRule"/>
</dbReference>
<keyword evidence="9" id="KW-1185">Reference proteome</keyword>
<sequence>MRFFFLALVALGLSACQIVYKLPTRQGNVIEQKQLEQLKPGMTREQVSYLMGTPVASSAFRPNRWDYVSYYRSPRGESSQRVVSLYFKGDALERIEGQVAASQAKASDTPDVQAVVEGENKAAKGKADTREANDRAAAGAAKPDIGQPAPP</sequence>
<evidence type="ECO:0000256" key="1">
    <source>
        <dbReference type="ARBA" id="ARBA00022729"/>
    </source>
</evidence>
<keyword evidence="1 4" id="KW-0732">Signal</keyword>
<evidence type="ECO:0000313" key="8">
    <source>
        <dbReference type="EMBL" id="SEP62267.1"/>
    </source>
</evidence>
<dbReference type="GO" id="GO:0043165">
    <property type="term" value="P:Gram-negative-bacterium-type cell outer membrane assembly"/>
    <property type="evidence" value="ECO:0007669"/>
    <property type="project" value="UniProtKB-UniRule"/>
</dbReference>
<accession>A0A1H8ZDM2</accession>
<comment type="subunit">
    <text evidence="4">Part of the Bam complex.</text>
</comment>
<feature type="region of interest" description="Disordered" evidence="5">
    <location>
        <begin position="100"/>
        <end position="151"/>
    </location>
</feature>
<dbReference type="PROSITE" id="PS51257">
    <property type="entry name" value="PROKAR_LIPOPROTEIN"/>
    <property type="match status" value="1"/>
</dbReference>
<evidence type="ECO:0000256" key="6">
    <source>
        <dbReference type="SAM" id="SignalP"/>
    </source>
</evidence>
<keyword evidence="4" id="KW-0564">Palmitate</keyword>
<evidence type="ECO:0000313" key="9">
    <source>
        <dbReference type="Proteomes" id="UP000199233"/>
    </source>
</evidence>
<comment type="similarity">
    <text evidence="4">Belongs to the BamE family.</text>
</comment>
<keyword evidence="4" id="KW-0449">Lipoprotein</keyword>
<feature type="compositionally biased region" description="Basic and acidic residues" evidence="5">
    <location>
        <begin position="118"/>
        <end position="134"/>
    </location>
</feature>
<protein>
    <recommendedName>
        <fullName evidence="4">Outer membrane protein assembly factor BamE</fullName>
    </recommendedName>
</protein>
<evidence type="ECO:0000256" key="4">
    <source>
        <dbReference type="HAMAP-Rule" id="MF_00925"/>
    </source>
</evidence>
<dbReference type="PANTHER" id="PTHR37482">
    <property type="entry name" value="OUTER MEMBRANE PROTEIN ASSEMBLY FACTOR BAME"/>
    <property type="match status" value="1"/>
</dbReference>
<evidence type="ECO:0000259" key="7">
    <source>
        <dbReference type="Pfam" id="PF04355"/>
    </source>
</evidence>
<reference evidence="8 9" key="1">
    <citation type="submission" date="2016-10" db="EMBL/GenBank/DDBJ databases">
        <authorList>
            <person name="de Groot N.N."/>
        </authorList>
    </citation>
    <scope>NUCLEOTIDE SEQUENCE [LARGE SCALE GENOMIC DNA]</scope>
    <source>
        <strain evidence="8 9">DSM 25927</strain>
    </source>
</reference>
<feature type="chain" id="PRO_5011800084" description="Outer membrane protein assembly factor BamE" evidence="6">
    <location>
        <begin position="22"/>
        <end position="151"/>
    </location>
</feature>
<dbReference type="RefSeq" id="WP_093280479.1">
    <property type="nucleotide sequence ID" value="NZ_FOFS01000001.1"/>
</dbReference>
<keyword evidence="2 4" id="KW-0472">Membrane</keyword>
<dbReference type="InterPro" id="IPR037873">
    <property type="entry name" value="BamE-like"/>
</dbReference>
<feature type="signal peptide" evidence="6">
    <location>
        <begin position="1"/>
        <end position="21"/>
    </location>
</feature>
<dbReference type="Gene3D" id="3.30.1450.10">
    <property type="match status" value="1"/>
</dbReference>
<gene>
    <name evidence="4" type="primary">bamE</name>
    <name evidence="8" type="ORF">SAMN04488038_1014</name>
</gene>
<dbReference type="OrthoDB" id="9808250at2"/>
<dbReference type="HAMAP" id="MF_00925">
    <property type="entry name" value="OM_assembly_BamE"/>
    <property type="match status" value="1"/>
</dbReference>
<dbReference type="GO" id="GO:0030674">
    <property type="term" value="F:protein-macromolecule adaptor activity"/>
    <property type="evidence" value="ECO:0007669"/>
    <property type="project" value="TreeGrafter"/>
</dbReference>
<proteinExistence type="inferred from homology"/>
<comment type="subcellular location">
    <subcellularLocation>
        <location evidence="4">Cell outer membrane</location>
        <topology evidence="4">Lipid-anchor</topology>
    </subcellularLocation>
</comment>
<dbReference type="PANTHER" id="PTHR37482:SF1">
    <property type="entry name" value="OUTER MEMBRANE PROTEIN ASSEMBLY FACTOR BAME"/>
    <property type="match status" value="1"/>
</dbReference>
<dbReference type="InterPro" id="IPR007450">
    <property type="entry name" value="BamE_dom"/>
</dbReference>
<dbReference type="Pfam" id="PF04355">
    <property type="entry name" value="BamE"/>
    <property type="match status" value="1"/>
</dbReference>
<dbReference type="STRING" id="489703.SAMN04488038_1014"/>
<evidence type="ECO:0000256" key="5">
    <source>
        <dbReference type="SAM" id="MobiDB-lite"/>
    </source>
</evidence>
<dbReference type="EMBL" id="FOFS01000001">
    <property type="protein sequence ID" value="SEP62267.1"/>
    <property type="molecule type" value="Genomic_DNA"/>
</dbReference>
<dbReference type="AlphaFoldDB" id="A0A1H8ZDM2"/>
<evidence type="ECO:0000256" key="3">
    <source>
        <dbReference type="ARBA" id="ARBA00023237"/>
    </source>
</evidence>
<dbReference type="GO" id="GO:1990063">
    <property type="term" value="C:Bam protein complex"/>
    <property type="evidence" value="ECO:0007669"/>
    <property type="project" value="TreeGrafter"/>
</dbReference>
<organism evidence="8 9">
    <name type="scientific">Solimonas aquatica</name>
    <dbReference type="NCBI Taxonomy" id="489703"/>
    <lineage>
        <taxon>Bacteria</taxon>
        <taxon>Pseudomonadati</taxon>
        <taxon>Pseudomonadota</taxon>
        <taxon>Gammaproteobacteria</taxon>
        <taxon>Nevskiales</taxon>
        <taxon>Nevskiaceae</taxon>
        <taxon>Solimonas</taxon>
    </lineage>
</organism>
<name>A0A1H8ZDM2_9GAMM</name>
<dbReference type="Proteomes" id="UP000199233">
    <property type="component" value="Unassembled WGS sequence"/>
</dbReference>
<evidence type="ECO:0000256" key="2">
    <source>
        <dbReference type="ARBA" id="ARBA00023136"/>
    </source>
</evidence>